<evidence type="ECO:0000256" key="7">
    <source>
        <dbReference type="ARBA" id="ARBA00022692"/>
    </source>
</evidence>
<dbReference type="EC" id="2.4.1.109" evidence="4"/>
<dbReference type="HOGENOM" id="CLU_008438_2_1_1"/>
<feature type="transmembrane region" description="Helical" evidence="15">
    <location>
        <begin position="650"/>
        <end position="667"/>
    </location>
</feature>
<evidence type="ECO:0000256" key="8">
    <source>
        <dbReference type="ARBA" id="ARBA00022737"/>
    </source>
</evidence>
<name>A7TFQ8_VANPO</name>
<dbReference type="InterPro" id="IPR003342">
    <property type="entry name" value="ArnT-like_N"/>
</dbReference>
<accession>A7TFQ8</accession>
<dbReference type="SUPFAM" id="SSF82109">
    <property type="entry name" value="MIR domain"/>
    <property type="match status" value="1"/>
</dbReference>
<dbReference type="Gene3D" id="2.80.10.50">
    <property type="match status" value="1"/>
</dbReference>
<protein>
    <recommendedName>
        <fullName evidence="4">dolichyl-phosphate-mannose--protein mannosyltransferase</fullName>
        <ecNumber evidence="4">2.4.1.109</ecNumber>
    </recommendedName>
</protein>
<evidence type="ECO:0000256" key="4">
    <source>
        <dbReference type="ARBA" id="ARBA00012839"/>
    </source>
</evidence>
<dbReference type="RefSeq" id="XP_001646724.1">
    <property type="nucleotide sequence ID" value="XM_001646674.1"/>
</dbReference>
<evidence type="ECO:0000256" key="2">
    <source>
        <dbReference type="ARBA" id="ARBA00004922"/>
    </source>
</evidence>
<evidence type="ECO:0000256" key="9">
    <source>
        <dbReference type="ARBA" id="ARBA00022824"/>
    </source>
</evidence>
<feature type="transmembrane region" description="Helical" evidence="15">
    <location>
        <begin position="118"/>
        <end position="136"/>
    </location>
</feature>
<feature type="transmembrane region" description="Helical" evidence="15">
    <location>
        <begin position="247"/>
        <end position="269"/>
    </location>
</feature>
<evidence type="ECO:0000256" key="6">
    <source>
        <dbReference type="ARBA" id="ARBA00022679"/>
    </source>
</evidence>
<keyword evidence="7 15" id="KW-0812">Transmembrane</keyword>
<dbReference type="InterPro" id="IPR036300">
    <property type="entry name" value="MIR_dom_sf"/>
</dbReference>
<dbReference type="PANTHER" id="PTHR10050">
    <property type="entry name" value="DOLICHYL-PHOSPHATE-MANNOSE--PROTEIN MANNOSYLTRANSFERASE"/>
    <property type="match status" value="1"/>
</dbReference>
<dbReference type="GO" id="GO:0005789">
    <property type="term" value="C:endoplasmic reticulum membrane"/>
    <property type="evidence" value="ECO:0007669"/>
    <property type="project" value="UniProtKB-SubCell"/>
</dbReference>
<feature type="transmembrane region" description="Helical" evidence="15">
    <location>
        <begin position="173"/>
        <end position="191"/>
    </location>
</feature>
<dbReference type="Pfam" id="PF02815">
    <property type="entry name" value="MIR"/>
    <property type="match status" value="1"/>
</dbReference>
<dbReference type="PANTHER" id="PTHR10050:SF46">
    <property type="entry name" value="PROTEIN O-MANNOSYL-TRANSFERASE 2"/>
    <property type="match status" value="1"/>
</dbReference>
<feature type="transmembrane region" description="Helical" evidence="15">
    <location>
        <begin position="143"/>
        <end position="161"/>
    </location>
</feature>
<evidence type="ECO:0000256" key="14">
    <source>
        <dbReference type="ARBA" id="ARBA00045102"/>
    </source>
</evidence>
<feature type="transmembrane region" description="Helical" evidence="15">
    <location>
        <begin position="203"/>
        <end position="227"/>
    </location>
</feature>
<comment type="similarity">
    <text evidence="3">Belongs to the glycosyltransferase 39 family.</text>
</comment>
<sequence>MEKSGKASAADKVSNNSIKDNGLRKGPFREYFPIDYNDIKGTGKFLPYYLDFIIGLFISGFYFYRSYPQLNYQSQEILESENQILLAIRHYKNGEFYLGPYAPFGIQLFSLLPNDISVLRVASLSIGASTVFFSYLGARRANMTSLVSIIFSLSLTYMSIFKVQSTQLSIDNLFWLYLTMIIYSWRSIKIYNPFSTKWYLHYVLLSFSLGSIISTKFLGFFTLLWIISLSALNFWNIISDVTLNNKFLIKYLLFCSTMVLIIPVTFFVGSESMLLTSWKNDNIEYSTYMSPEFKSYLRGPFKVTENLHFGSVITLRHVESMGGYLHSHNFNYESGSGEQQVSLSQNETDKQNEWIIEHESAGFDVSSRNVVIENGSKIRLRHKSSGKLLRASTAKPPVSEQDYTNEVSCTRDEDYKGETDELWTIHITNYQTDGKVKPLGSIIKIRNVGHACDLISHDTRLPSEKFTEQEVLCLDPATQSRTHFRIEKVSQPNREGTKMVFFPDENSMNMPYYIHLLTEYLSKQYKYNYYVVNYNQKAEYTPESWPFFVFDKKFESYIWLSSTLGLGLFVCGQLISFLRWNPYESGDISVQQNSDPIFAEICYEYLLGWILHYYPFNKSVVMNLDIILYFPGFYFGLLLLAKYMDGIYKWNRLSILVPVAYVVYIHFY</sequence>
<keyword evidence="12" id="KW-0325">Glycoprotein</keyword>
<comment type="subcellular location">
    <subcellularLocation>
        <location evidence="1">Endoplasmic reticulum membrane</location>
        <topology evidence="1">Multi-pass membrane protein</topology>
    </subcellularLocation>
</comment>
<dbReference type="OrthoDB" id="292747at2759"/>
<organism evidence="18">
    <name type="scientific">Vanderwaltozyma polyspora (strain ATCC 22028 / DSM 70294 / BCRC 21397 / CBS 2163 / NBRC 10782 / NRRL Y-8283 / UCD 57-17)</name>
    <name type="common">Kluyveromyces polysporus</name>
    <dbReference type="NCBI Taxonomy" id="436907"/>
    <lineage>
        <taxon>Eukaryota</taxon>
        <taxon>Fungi</taxon>
        <taxon>Dikarya</taxon>
        <taxon>Ascomycota</taxon>
        <taxon>Saccharomycotina</taxon>
        <taxon>Saccharomycetes</taxon>
        <taxon>Saccharomycetales</taxon>
        <taxon>Saccharomycetaceae</taxon>
        <taxon>Vanderwaltozyma</taxon>
    </lineage>
</organism>
<dbReference type="Proteomes" id="UP000000267">
    <property type="component" value="Unassembled WGS sequence"/>
</dbReference>
<dbReference type="GeneID" id="5547182"/>
<evidence type="ECO:0000256" key="15">
    <source>
        <dbReference type="SAM" id="Phobius"/>
    </source>
</evidence>
<evidence type="ECO:0000313" key="17">
    <source>
        <dbReference type="EMBL" id="EDO18866.1"/>
    </source>
</evidence>
<dbReference type="Pfam" id="PF02366">
    <property type="entry name" value="PMT"/>
    <property type="match status" value="1"/>
</dbReference>
<comment type="catalytic activity">
    <reaction evidence="14">
        <text>a di-trans,poly-cis-dolichyl beta-D-mannosyl phosphate + L-seryl-[protein] = 3-O-(alpha-D-mannosyl)-L-seryl-[protein] + a di-trans,poly-cis-dolichyl phosphate + H(+)</text>
        <dbReference type="Rhea" id="RHEA:17377"/>
        <dbReference type="Rhea" id="RHEA-COMP:9863"/>
        <dbReference type="Rhea" id="RHEA-COMP:13546"/>
        <dbReference type="Rhea" id="RHEA-COMP:19498"/>
        <dbReference type="Rhea" id="RHEA-COMP:19501"/>
        <dbReference type="ChEBI" id="CHEBI:15378"/>
        <dbReference type="ChEBI" id="CHEBI:29999"/>
        <dbReference type="ChEBI" id="CHEBI:57683"/>
        <dbReference type="ChEBI" id="CHEBI:58211"/>
        <dbReference type="ChEBI" id="CHEBI:137321"/>
        <dbReference type="EC" id="2.4.1.109"/>
    </reaction>
</comment>
<keyword evidence="18" id="KW-1185">Reference proteome</keyword>
<evidence type="ECO:0000256" key="12">
    <source>
        <dbReference type="ARBA" id="ARBA00023180"/>
    </source>
</evidence>
<dbReference type="InterPro" id="IPR027005">
    <property type="entry name" value="PMT-like"/>
</dbReference>
<dbReference type="KEGG" id="vpo:Kpol_1023p35"/>
<dbReference type="OMA" id="SEVYHAD"/>
<gene>
    <name evidence="17" type="ORF">Kpol_1023p35</name>
</gene>
<dbReference type="AlphaFoldDB" id="A7TFQ8"/>
<dbReference type="UniPathway" id="UPA00378"/>
<dbReference type="InParanoid" id="A7TFQ8"/>
<dbReference type="InterPro" id="IPR016093">
    <property type="entry name" value="MIR_motif"/>
</dbReference>
<dbReference type="EMBL" id="DS480384">
    <property type="protein sequence ID" value="EDO18866.1"/>
    <property type="molecule type" value="Genomic_DNA"/>
</dbReference>
<feature type="domain" description="MIR" evidence="16">
    <location>
        <begin position="369"/>
        <end position="428"/>
    </location>
</feature>
<keyword evidence="5" id="KW-0328">Glycosyltransferase</keyword>
<reference evidence="17 18" key="1">
    <citation type="journal article" date="2007" name="Proc. Natl. Acad. Sci. U.S.A.">
        <title>Independent sorting-out of thousands of duplicated gene pairs in two yeast species descended from a whole-genome duplication.</title>
        <authorList>
            <person name="Scannell D.R."/>
            <person name="Frank A.C."/>
            <person name="Conant G.C."/>
            <person name="Byrne K.P."/>
            <person name="Woolfit M."/>
            <person name="Wolfe K.H."/>
        </authorList>
    </citation>
    <scope>NUCLEOTIDE SEQUENCE [LARGE SCALE GENOMIC DNA]</scope>
    <source>
        <strain evidence="18">ATCC 22028 / DSM 70294 / BCRC 21397 / CBS 2163 / NBRC 10782 / NRRL Y-8283 / UCD 57-17</strain>
    </source>
</reference>
<dbReference type="GO" id="GO:0004169">
    <property type="term" value="F:dolichyl-phosphate-mannose-protein mannosyltransferase activity"/>
    <property type="evidence" value="ECO:0007669"/>
    <property type="project" value="UniProtKB-EC"/>
</dbReference>
<keyword evidence="8" id="KW-0677">Repeat</keyword>
<dbReference type="PROSITE" id="PS50919">
    <property type="entry name" value="MIR"/>
    <property type="match status" value="2"/>
</dbReference>
<dbReference type="FunCoup" id="A7TFQ8">
    <property type="interactions" value="45"/>
</dbReference>
<evidence type="ECO:0000256" key="5">
    <source>
        <dbReference type="ARBA" id="ARBA00022676"/>
    </source>
</evidence>
<evidence type="ECO:0000256" key="11">
    <source>
        <dbReference type="ARBA" id="ARBA00023136"/>
    </source>
</evidence>
<dbReference type="PhylomeDB" id="A7TFQ8"/>
<keyword evidence="9" id="KW-0256">Endoplasmic reticulum</keyword>
<keyword evidence="11 15" id="KW-0472">Membrane</keyword>
<evidence type="ECO:0000256" key="1">
    <source>
        <dbReference type="ARBA" id="ARBA00004477"/>
    </source>
</evidence>
<evidence type="ECO:0000259" key="16">
    <source>
        <dbReference type="PROSITE" id="PS50919"/>
    </source>
</evidence>
<feature type="transmembrane region" description="Helical" evidence="15">
    <location>
        <begin position="557"/>
        <end position="577"/>
    </location>
</feature>
<comment type="catalytic activity">
    <reaction evidence="13">
        <text>a di-trans,poly-cis-dolichyl beta-D-mannosyl phosphate + L-threonyl-[protein] = 3-O-(alpha-D-mannosyl)-L-threonyl-[protein] + a di-trans,poly-cis-dolichyl phosphate + H(+)</text>
        <dbReference type="Rhea" id="RHEA:53396"/>
        <dbReference type="Rhea" id="RHEA-COMP:11060"/>
        <dbReference type="Rhea" id="RHEA-COMP:13547"/>
        <dbReference type="Rhea" id="RHEA-COMP:19498"/>
        <dbReference type="Rhea" id="RHEA-COMP:19501"/>
        <dbReference type="ChEBI" id="CHEBI:15378"/>
        <dbReference type="ChEBI" id="CHEBI:30013"/>
        <dbReference type="ChEBI" id="CHEBI:57683"/>
        <dbReference type="ChEBI" id="CHEBI:58211"/>
        <dbReference type="ChEBI" id="CHEBI:137323"/>
        <dbReference type="EC" id="2.4.1.109"/>
    </reaction>
</comment>
<evidence type="ECO:0000256" key="10">
    <source>
        <dbReference type="ARBA" id="ARBA00022989"/>
    </source>
</evidence>
<feature type="domain" description="MIR" evidence="16">
    <location>
        <begin position="304"/>
        <end position="359"/>
    </location>
</feature>
<proteinExistence type="inferred from homology"/>
<keyword evidence="6" id="KW-0808">Transferase</keyword>
<keyword evidence="10 15" id="KW-1133">Transmembrane helix</keyword>
<evidence type="ECO:0000256" key="13">
    <source>
        <dbReference type="ARBA" id="ARBA00045085"/>
    </source>
</evidence>
<dbReference type="SMART" id="SM00472">
    <property type="entry name" value="MIR"/>
    <property type="match status" value="3"/>
</dbReference>
<evidence type="ECO:0000313" key="18">
    <source>
        <dbReference type="Proteomes" id="UP000000267"/>
    </source>
</evidence>
<feature type="transmembrane region" description="Helical" evidence="15">
    <location>
        <begin position="626"/>
        <end position="644"/>
    </location>
</feature>
<evidence type="ECO:0000256" key="3">
    <source>
        <dbReference type="ARBA" id="ARBA00007222"/>
    </source>
</evidence>
<feature type="transmembrane region" description="Helical" evidence="15">
    <location>
        <begin position="46"/>
        <end position="64"/>
    </location>
</feature>
<comment type="pathway">
    <text evidence="2">Protein modification; protein glycosylation.</text>
</comment>
<dbReference type="eggNOG" id="KOG3359">
    <property type="taxonomic scope" value="Eukaryota"/>
</dbReference>